<protein>
    <submittedName>
        <fullName evidence="1">Uncharacterized protein</fullName>
    </submittedName>
</protein>
<dbReference type="EnsemblMetazoa" id="Aqu2.1.06297_001">
    <property type="protein sequence ID" value="Aqu2.1.06297_001"/>
    <property type="gene ID" value="Aqu2.1.06297"/>
</dbReference>
<evidence type="ECO:0000313" key="1">
    <source>
        <dbReference type="EnsemblMetazoa" id="Aqu2.1.06297_001"/>
    </source>
</evidence>
<dbReference type="AlphaFoldDB" id="A0A1X7SWD9"/>
<organism evidence="1">
    <name type="scientific">Amphimedon queenslandica</name>
    <name type="common">Sponge</name>
    <dbReference type="NCBI Taxonomy" id="400682"/>
    <lineage>
        <taxon>Eukaryota</taxon>
        <taxon>Metazoa</taxon>
        <taxon>Porifera</taxon>
        <taxon>Demospongiae</taxon>
        <taxon>Heteroscleromorpha</taxon>
        <taxon>Haplosclerida</taxon>
        <taxon>Niphatidae</taxon>
        <taxon>Amphimedon</taxon>
    </lineage>
</organism>
<accession>A0A1X7SWD9</accession>
<dbReference type="InParanoid" id="A0A1X7SWD9"/>
<sequence length="40" mass="4520">MTRILQHSKHCIFFFLSKKIYSSVNVEAINPPLPAITACT</sequence>
<reference evidence="1" key="1">
    <citation type="submission" date="2017-05" db="UniProtKB">
        <authorList>
            <consortium name="EnsemblMetazoa"/>
        </authorList>
    </citation>
    <scope>IDENTIFICATION</scope>
</reference>
<proteinExistence type="predicted"/>
<name>A0A1X7SWD9_AMPQE</name>